<dbReference type="InterPro" id="IPR036286">
    <property type="entry name" value="LexA/Signal_pep-like_sf"/>
</dbReference>
<feature type="domain" description="Peptidase S26" evidence="8">
    <location>
        <begin position="41"/>
        <end position="131"/>
    </location>
</feature>
<dbReference type="PATRIC" id="fig|273678.4.peg.459"/>
<dbReference type="GO" id="GO:0004252">
    <property type="term" value="F:serine-type endopeptidase activity"/>
    <property type="evidence" value="ECO:0007669"/>
    <property type="project" value="UniProtKB-UniRule"/>
</dbReference>
<dbReference type="EC" id="3.4.21.89" evidence="5"/>
<dbReference type="InterPro" id="IPR001733">
    <property type="entry name" value="Peptidase_S26B"/>
</dbReference>
<reference evidence="9 10" key="1">
    <citation type="submission" date="2015-02" db="EMBL/GenBank/DDBJ databases">
        <title>Draft genome sequences of ten Microbacterium spp. with emphasis on heavy metal contaminated environments.</title>
        <authorList>
            <person name="Corretto E."/>
        </authorList>
    </citation>
    <scope>NUCLEOTIDE SEQUENCE [LARGE SCALE GENOMIC DNA]</scope>
    <source>
        <strain evidence="9 10">SA35</strain>
    </source>
</reference>
<organism evidence="9 10">
    <name type="scientific">Microbacterium hydrocarbonoxydans</name>
    <dbReference type="NCBI Taxonomy" id="273678"/>
    <lineage>
        <taxon>Bacteria</taxon>
        <taxon>Bacillati</taxon>
        <taxon>Actinomycetota</taxon>
        <taxon>Actinomycetes</taxon>
        <taxon>Micrococcales</taxon>
        <taxon>Microbacteriaceae</taxon>
        <taxon>Microbacterium</taxon>
    </lineage>
</organism>
<dbReference type="CDD" id="cd06530">
    <property type="entry name" value="S26_SPase_I"/>
    <property type="match status" value="1"/>
</dbReference>
<dbReference type="NCBIfam" id="TIGR02228">
    <property type="entry name" value="sigpep_I_arch"/>
    <property type="match status" value="1"/>
</dbReference>
<evidence type="ECO:0000313" key="10">
    <source>
        <dbReference type="Proteomes" id="UP000033900"/>
    </source>
</evidence>
<feature type="transmembrane region" description="Helical" evidence="7">
    <location>
        <begin position="38"/>
        <end position="67"/>
    </location>
</feature>
<keyword evidence="10" id="KW-1185">Reference proteome</keyword>
<dbReference type="STRING" id="273678.RS84_00466"/>
<evidence type="ECO:0000256" key="1">
    <source>
        <dbReference type="ARBA" id="ARBA00004370"/>
    </source>
</evidence>
<keyword evidence="9" id="KW-0378">Hydrolase</keyword>
<dbReference type="AlphaFoldDB" id="A0A0M2HWM3"/>
<sequence length="192" mass="20199">MSETLTRRALREQHSPDDAAATVSASSRRGPAKVLADLLLWIAAISGVICIVLVILAYTAGITLIMFKTGSMSPTIPAGSVAVVQRIPASEIEVGDVVTVDREGELPITHRVTSITDGATPAQRVITMKGDANALEDPAPYTVTSGRIVLFSVPGIATIIVGMGNPFVLGGITVAAAVLVVWAFWPRERGRR</sequence>
<feature type="transmembrane region" description="Helical" evidence="7">
    <location>
        <begin position="167"/>
        <end position="185"/>
    </location>
</feature>
<gene>
    <name evidence="9" type="primary">sipW</name>
    <name evidence="9" type="ORF">RS84_00466</name>
</gene>
<dbReference type="RefSeq" id="WP_045256158.1">
    <property type="nucleotide sequence ID" value="NZ_JYJB01000005.1"/>
</dbReference>
<dbReference type="SUPFAM" id="SSF51306">
    <property type="entry name" value="LexA/Signal peptidase"/>
    <property type="match status" value="1"/>
</dbReference>
<evidence type="ECO:0000256" key="7">
    <source>
        <dbReference type="SAM" id="Phobius"/>
    </source>
</evidence>
<keyword evidence="3 7" id="KW-1133">Transmembrane helix</keyword>
<evidence type="ECO:0000259" key="8">
    <source>
        <dbReference type="Pfam" id="PF10502"/>
    </source>
</evidence>
<dbReference type="GO" id="GO:0016020">
    <property type="term" value="C:membrane"/>
    <property type="evidence" value="ECO:0007669"/>
    <property type="project" value="UniProtKB-SubCell"/>
</dbReference>
<evidence type="ECO:0000256" key="3">
    <source>
        <dbReference type="ARBA" id="ARBA00022989"/>
    </source>
</evidence>
<comment type="caution">
    <text evidence="9">The sequence shown here is derived from an EMBL/GenBank/DDBJ whole genome shotgun (WGS) entry which is preliminary data.</text>
</comment>
<evidence type="ECO:0000256" key="4">
    <source>
        <dbReference type="ARBA" id="ARBA00023136"/>
    </source>
</evidence>
<keyword evidence="4 7" id="KW-0472">Membrane</keyword>
<evidence type="ECO:0000256" key="2">
    <source>
        <dbReference type="ARBA" id="ARBA00022692"/>
    </source>
</evidence>
<proteinExistence type="predicted"/>
<dbReference type="InterPro" id="IPR019533">
    <property type="entry name" value="Peptidase_S26"/>
</dbReference>
<feature type="compositionally biased region" description="Basic and acidic residues" evidence="6">
    <location>
        <begin position="1"/>
        <end position="17"/>
    </location>
</feature>
<evidence type="ECO:0000256" key="6">
    <source>
        <dbReference type="SAM" id="MobiDB-lite"/>
    </source>
</evidence>
<evidence type="ECO:0000256" key="5">
    <source>
        <dbReference type="NCBIfam" id="TIGR02228"/>
    </source>
</evidence>
<protein>
    <recommendedName>
        <fullName evidence="5">Signal peptidase I</fullName>
        <ecNumber evidence="5">3.4.21.89</ecNumber>
    </recommendedName>
</protein>
<keyword evidence="2 7" id="KW-0812">Transmembrane</keyword>
<dbReference type="Pfam" id="PF10502">
    <property type="entry name" value="Peptidase_S26"/>
    <property type="match status" value="1"/>
</dbReference>
<dbReference type="GO" id="GO:0006465">
    <property type="term" value="P:signal peptide processing"/>
    <property type="evidence" value="ECO:0007669"/>
    <property type="project" value="UniProtKB-UniRule"/>
</dbReference>
<dbReference type="OrthoDB" id="3790724at2"/>
<name>A0A0M2HWM3_9MICO</name>
<evidence type="ECO:0000313" key="9">
    <source>
        <dbReference type="EMBL" id="KJL48838.1"/>
    </source>
</evidence>
<dbReference type="EMBL" id="JYJB01000005">
    <property type="protein sequence ID" value="KJL48838.1"/>
    <property type="molecule type" value="Genomic_DNA"/>
</dbReference>
<accession>A0A0M2HWM3</accession>
<comment type="subcellular location">
    <subcellularLocation>
        <location evidence="1">Membrane</location>
    </subcellularLocation>
</comment>
<feature type="region of interest" description="Disordered" evidence="6">
    <location>
        <begin position="1"/>
        <end position="23"/>
    </location>
</feature>
<dbReference type="Proteomes" id="UP000033900">
    <property type="component" value="Unassembled WGS sequence"/>
</dbReference>
<dbReference type="GO" id="GO:0009003">
    <property type="term" value="F:signal peptidase activity"/>
    <property type="evidence" value="ECO:0007669"/>
    <property type="project" value="UniProtKB-EC"/>
</dbReference>